<reference evidence="2" key="2">
    <citation type="journal article" date="2023" name="PLoS ONE">
        <title>Philodulcilactobacillus myokoensis gen. nov., sp. nov., a fructophilic, acidophilic, and agar-phobic lactic acid bacterium isolated from fermented vegetable extracts.</title>
        <authorList>
            <person name="Kouya T."/>
            <person name="Ishiyama Y."/>
            <person name="Ohashi S."/>
            <person name="Kumakubo R."/>
            <person name="Yamazaki T."/>
            <person name="Otaki T."/>
        </authorList>
    </citation>
    <scope>NUCLEOTIDE SEQUENCE</scope>
    <source>
        <strain evidence="2">WR16-4</strain>
    </source>
</reference>
<reference evidence="2" key="1">
    <citation type="submission" date="2022-07" db="EMBL/GenBank/DDBJ databases">
        <authorList>
            <person name="Kouya T."/>
            <person name="Ishiyama Y."/>
        </authorList>
    </citation>
    <scope>NUCLEOTIDE SEQUENCE</scope>
    <source>
        <strain evidence="2">WR16-4</strain>
    </source>
</reference>
<dbReference type="RefSeq" id="WP_286136957.1">
    <property type="nucleotide sequence ID" value="NZ_BRPL01000004.1"/>
</dbReference>
<evidence type="ECO:0000313" key="3">
    <source>
        <dbReference type="Proteomes" id="UP001144204"/>
    </source>
</evidence>
<gene>
    <name evidence="2" type="ORF">WR164_13960</name>
</gene>
<proteinExistence type="predicted"/>
<dbReference type="Gene3D" id="1.10.1220.10">
    <property type="entry name" value="Met repressor-like"/>
    <property type="match status" value="1"/>
</dbReference>
<evidence type="ECO:0000256" key="1">
    <source>
        <dbReference type="SAM" id="MobiDB-lite"/>
    </source>
</evidence>
<protein>
    <recommendedName>
        <fullName evidence="4">CopG family transcriptional regulator</fullName>
    </recommendedName>
</protein>
<evidence type="ECO:0008006" key="4">
    <source>
        <dbReference type="Google" id="ProtNLM"/>
    </source>
</evidence>
<sequence>MANKNRQSILSKNNNYSKDLDTLFKSETVKKQPKSKANQKPKETRLTRFSKIKDFYLKSNSKKQFSIYLPEELQKQMKAKSVADGMSISDVIKRLILDHYLTDAEIKDAYNRGYDKRNQK</sequence>
<comment type="caution">
    <text evidence="2">The sequence shown here is derived from an EMBL/GenBank/DDBJ whole genome shotgun (WGS) entry which is preliminary data.</text>
</comment>
<dbReference type="InterPro" id="IPR010985">
    <property type="entry name" value="Ribbon_hlx_hlx"/>
</dbReference>
<name>A0A9W6B1W1_9LACO</name>
<accession>A0A9W6B1W1</accession>
<keyword evidence="3" id="KW-1185">Reference proteome</keyword>
<dbReference type="SUPFAM" id="SSF47598">
    <property type="entry name" value="Ribbon-helix-helix"/>
    <property type="match status" value="1"/>
</dbReference>
<organism evidence="2 3">
    <name type="scientific">Philodulcilactobacillus myokoensis</name>
    <dbReference type="NCBI Taxonomy" id="2929573"/>
    <lineage>
        <taxon>Bacteria</taxon>
        <taxon>Bacillati</taxon>
        <taxon>Bacillota</taxon>
        <taxon>Bacilli</taxon>
        <taxon>Lactobacillales</taxon>
        <taxon>Lactobacillaceae</taxon>
        <taxon>Philodulcilactobacillus</taxon>
    </lineage>
</organism>
<dbReference type="GO" id="GO:0006355">
    <property type="term" value="P:regulation of DNA-templated transcription"/>
    <property type="evidence" value="ECO:0007669"/>
    <property type="project" value="InterPro"/>
</dbReference>
<dbReference type="Proteomes" id="UP001144204">
    <property type="component" value="Unassembled WGS sequence"/>
</dbReference>
<dbReference type="CDD" id="cd21631">
    <property type="entry name" value="RHH_CopG_NikR-like"/>
    <property type="match status" value="1"/>
</dbReference>
<evidence type="ECO:0000313" key="2">
    <source>
        <dbReference type="EMBL" id="GLB47417.1"/>
    </source>
</evidence>
<dbReference type="InterPro" id="IPR013321">
    <property type="entry name" value="Arc_rbn_hlx_hlx"/>
</dbReference>
<dbReference type="EMBL" id="BRPL01000004">
    <property type="protein sequence ID" value="GLB47417.1"/>
    <property type="molecule type" value="Genomic_DNA"/>
</dbReference>
<dbReference type="AlphaFoldDB" id="A0A9W6B1W1"/>
<feature type="region of interest" description="Disordered" evidence="1">
    <location>
        <begin position="22"/>
        <end position="43"/>
    </location>
</feature>